<dbReference type="Pfam" id="PF01168">
    <property type="entry name" value="Ala_racemase_N"/>
    <property type="match status" value="1"/>
</dbReference>
<dbReference type="RefSeq" id="WP_204696133.1">
    <property type="nucleotide sequence ID" value="NZ_JAFBEC010000003.1"/>
</dbReference>
<dbReference type="PANTHER" id="PTHR28004:SF2">
    <property type="entry name" value="D-SERINE DEHYDRATASE"/>
    <property type="match status" value="1"/>
</dbReference>
<proteinExistence type="inferred from homology"/>
<sequence length="362" mass="39573">METPYIRVQKQIVKENIQRMQDDANNQGIALRPHCKTHKTPEIALWQLEAGAKGITVAKISEANVMFEAGITDIFIAYPIVTDDKIANVVALCKKASITLAVDSVFGANKLAEAAKREGMVLNVRLEVDTGLNRAGARSEKVIEVARSIHNDSHLRLDGIFTFKGAVVEEKSTLDTSAAGEEEVRRLQQYKARLAEEGISVPVISAGSTPTAQAVSKTRNVEEIRPGTYVFNDAMQYKLGVCELRQCAASVVVTIVSLHDHRLAVIDGGSKTFATDIQPDQEPLRLNGLGIVIGHPDAVFLRMNEEHGIVQLGENHGLNIGDTVEIIPNHICSTVNLHNHFYVEDEQGETTKIRVAARGCLQ</sequence>
<dbReference type="InterPro" id="IPR029066">
    <property type="entry name" value="PLP-binding_barrel"/>
</dbReference>
<organism evidence="4 5">
    <name type="scientific">Geomicrobium sediminis</name>
    <dbReference type="NCBI Taxonomy" id="1347788"/>
    <lineage>
        <taxon>Bacteria</taxon>
        <taxon>Bacillati</taxon>
        <taxon>Bacillota</taxon>
        <taxon>Bacilli</taxon>
        <taxon>Bacillales</taxon>
        <taxon>Geomicrobium</taxon>
    </lineage>
</organism>
<evidence type="ECO:0000313" key="5">
    <source>
        <dbReference type="Proteomes" id="UP000741863"/>
    </source>
</evidence>
<evidence type="ECO:0000313" key="4">
    <source>
        <dbReference type="EMBL" id="MBM7632061.1"/>
    </source>
</evidence>
<gene>
    <name evidence="4" type="ORF">JOD17_001154</name>
</gene>
<dbReference type="Proteomes" id="UP000741863">
    <property type="component" value="Unassembled WGS sequence"/>
</dbReference>
<name>A0ABS2PAP6_9BACL</name>
<keyword evidence="2" id="KW-0456">Lyase</keyword>
<dbReference type="Gene3D" id="3.20.20.10">
    <property type="entry name" value="Alanine racemase"/>
    <property type="match status" value="1"/>
</dbReference>
<accession>A0ABS2PAP6</accession>
<dbReference type="PANTHER" id="PTHR28004">
    <property type="entry name" value="ZGC:162816-RELATED"/>
    <property type="match status" value="1"/>
</dbReference>
<comment type="similarity">
    <text evidence="1">Belongs to the DSD1 family.</text>
</comment>
<evidence type="ECO:0000256" key="2">
    <source>
        <dbReference type="ARBA" id="ARBA00023239"/>
    </source>
</evidence>
<dbReference type="Gene3D" id="2.40.37.20">
    <property type="entry name" value="D-serine dehydratase-like domain"/>
    <property type="match status" value="1"/>
</dbReference>
<dbReference type="EMBL" id="JAFBEC010000003">
    <property type="protein sequence ID" value="MBM7632061.1"/>
    <property type="molecule type" value="Genomic_DNA"/>
</dbReference>
<reference evidence="4 5" key="1">
    <citation type="submission" date="2021-01" db="EMBL/GenBank/DDBJ databases">
        <title>Genomic Encyclopedia of Type Strains, Phase IV (KMG-IV): sequencing the most valuable type-strain genomes for metagenomic binning, comparative biology and taxonomic classification.</title>
        <authorList>
            <person name="Goeker M."/>
        </authorList>
    </citation>
    <scope>NUCLEOTIDE SEQUENCE [LARGE SCALE GENOMIC DNA]</scope>
    <source>
        <strain evidence="4 5">DSM 25540</strain>
    </source>
</reference>
<protein>
    <submittedName>
        <fullName evidence="4">D-serine deaminase-like pyridoxal phosphate-dependent protein</fullName>
    </submittedName>
</protein>
<dbReference type="InterPro" id="IPR001608">
    <property type="entry name" value="Ala_racemase_N"/>
</dbReference>
<evidence type="ECO:0000259" key="3">
    <source>
        <dbReference type="SMART" id="SM01119"/>
    </source>
</evidence>
<dbReference type="Pfam" id="PF14031">
    <property type="entry name" value="D-ser_dehydrat"/>
    <property type="match status" value="1"/>
</dbReference>
<dbReference type="InterPro" id="IPR051466">
    <property type="entry name" value="D-amino_acid_metab_enzyme"/>
</dbReference>
<dbReference type="SUPFAM" id="SSF51419">
    <property type="entry name" value="PLP-binding barrel"/>
    <property type="match status" value="1"/>
</dbReference>
<feature type="domain" description="D-serine dehydratase-like" evidence="3">
    <location>
        <begin position="248"/>
        <end position="345"/>
    </location>
</feature>
<dbReference type="SMART" id="SM01119">
    <property type="entry name" value="D-ser_dehydrat"/>
    <property type="match status" value="1"/>
</dbReference>
<comment type="caution">
    <text evidence="4">The sequence shown here is derived from an EMBL/GenBank/DDBJ whole genome shotgun (WGS) entry which is preliminary data.</text>
</comment>
<keyword evidence="5" id="KW-1185">Reference proteome</keyword>
<evidence type="ECO:0000256" key="1">
    <source>
        <dbReference type="ARBA" id="ARBA00005323"/>
    </source>
</evidence>
<dbReference type="InterPro" id="IPR042208">
    <property type="entry name" value="D-ser_dehydrat-like_sf"/>
</dbReference>
<dbReference type="InterPro" id="IPR026956">
    <property type="entry name" value="D-ser_dehydrat-like_dom"/>
</dbReference>